<evidence type="ECO:0008006" key="2">
    <source>
        <dbReference type="Google" id="ProtNLM"/>
    </source>
</evidence>
<accession>A0A0B2NY15</accession>
<sequence length="72" mass="8475">WFYDYVGRKIGDGSSTLFWKDKWLGNTILKSAFLRLYRIALNKDVKVADMGIWLASGWSWQWHWRCSSSGIT</sequence>
<organism evidence="1">
    <name type="scientific">Glycine soja</name>
    <name type="common">Wild soybean</name>
    <dbReference type="NCBI Taxonomy" id="3848"/>
    <lineage>
        <taxon>Eukaryota</taxon>
        <taxon>Viridiplantae</taxon>
        <taxon>Streptophyta</taxon>
        <taxon>Embryophyta</taxon>
        <taxon>Tracheophyta</taxon>
        <taxon>Spermatophyta</taxon>
        <taxon>Magnoliopsida</taxon>
        <taxon>eudicotyledons</taxon>
        <taxon>Gunneridae</taxon>
        <taxon>Pentapetalae</taxon>
        <taxon>rosids</taxon>
        <taxon>fabids</taxon>
        <taxon>Fabales</taxon>
        <taxon>Fabaceae</taxon>
        <taxon>Papilionoideae</taxon>
        <taxon>50 kb inversion clade</taxon>
        <taxon>NPAAA clade</taxon>
        <taxon>indigoferoid/millettioid clade</taxon>
        <taxon>Phaseoleae</taxon>
        <taxon>Glycine</taxon>
        <taxon>Glycine subgen. Soja</taxon>
    </lineage>
</organism>
<feature type="non-terminal residue" evidence="1">
    <location>
        <position position="1"/>
    </location>
</feature>
<dbReference type="EMBL" id="KN670632">
    <property type="protein sequence ID" value="KHN01950.1"/>
    <property type="molecule type" value="Genomic_DNA"/>
</dbReference>
<dbReference type="Proteomes" id="UP000053555">
    <property type="component" value="Unassembled WGS sequence"/>
</dbReference>
<proteinExistence type="predicted"/>
<dbReference type="PANTHER" id="PTHR36617">
    <property type="entry name" value="PROTEIN, PUTATIVE-RELATED"/>
    <property type="match status" value="1"/>
</dbReference>
<dbReference type="PANTHER" id="PTHR36617:SF15">
    <property type="entry name" value="REVERSE TRANSCRIPTASE ZINC-BINDING DOMAIN-CONTAINING PROTEIN"/>
    <property type="match status" value="1"/>
</dbReference>
<name>A0A0B2NY15_GLYSO</name>
<dbReference type="AlphaFoldDB" id="A0A0B2NY15"/>
<gene>
    <name evidence="1" type="ORF">glysoja_040782</name>
</gene>
<protein>
    <recommendedName>
        <fullName evidence="2">Reverse transcriptase zinc-binding domain-containing protein</fullName>
    </recommendedName>
</protein>
<reference evidence="1" key="1">
    <citation type="submission" date="2014-07" db="EMBL/GenBank/DDBJ databases">
        <title>Identification of a novel salt tolerance gene in wild soybean by whole-genome sequencing.</title>
        <authorList>
            <person name="Lam H.-M."/>
            <person name="Qi X."/>
            <person name="Li M.-W."/>
            <person name="Liu X."/>
            <person name="Xie M."/>
            <person name="Ni M."/>
            <person name="Xu X."/>
        </authorList>
    </citation>
    <scope>NUCLEOTIDE SEQUENCE [LARGE SCALE GENOMIC DNA]</scope>
    <source>
        <tissue evidence="1">Root</tissue>
    </source>
</reference>
<evidence type="ECO:0000313" key="1">
    <source>
        <dbReference type="EMBL" id="KHN01950.1"/>
    </source>
</evidence>